<keyword evidence="3" id="KW-1185">Reference proteome</keyword>
<feature type="compositionally biased region" description="Basic and acidic residues" evidence="1">
    <location>
        <begin position="103"/>
        <end position="121"/>
    </location>
</feature>
<feature type="region of interest" description="Disordered" evidence="1">
    <location>
        <begin position="184"/>
        <end position="218"/>
    </location>
</feature>
<dbReference type="AlphaFoldDB" id="A0A067Q287"/>
<feature type="compositionally biased region" description="Polar residues" evidence="1">
    <location>
        <begin position="1"/>
        <end position="13"/>
    </location>
</feature>
<name>A0A067Q287_9AGAM</name>
<feature type="compositionally biased region" description="Polar residues" evidence="1">
    <location>
        <begin position="256"/>
        <end position="279"/>
    </location>
</feature>
<feature type="region of interest" description="Disordered" evidence="1">
    <location>
        <begin position="101"/>
        <end position="131"/>
    </location>
</feature>
<feature type="compositionally biased region" description="Low complexity" evidence="1">
    <location>
        <begin position="281"/>
        <end position="294"/>
    </location>
</feature>
<evidence type="ECO:0000256" key="1">
    <source>
        <dbReference type="SAM" id="MobiDB-lite"/>
    </source>
</evidence>
<feature type="compositionally biased region" description="Polar residues" evidence="1">
    <location>
        <begin position="201"/>
        <end position="215"/>
    </location>
</feature>
<protein>
    <submittedName>
        <fullName evidence="2">Uncharacterized protein</fullName>
    </submittedName>
</protein>
<evidence type="ECO:0000313" key="3">
    <source>
        <dbReference type="Proteomes" id="UP000027265"/>
    </source>
</evidence>
<proteinExistence type="predicted"/>
<dbReference type="EMBL" id="KL197714">
    <property type="protein sequence ID" value="KDQ60265.1"/>
    <property type="molecule type" value="Genomic_DNA"/>
</dbReference>
<feature type="compositionally biased region" description="Polar residues" evidence="1">
    <location>
        <begin position="295"/>
        <end position="313"/>
    </location>
</feature>
<dbReference type="Proteomes" id="UP000027265">
    <property type="component" value="Unassembled WGS sequence"/>
</dbReference>
<feature type="region of interest" description="Disordered" evidence="1">
    <location>
        <begin position="256"/>
        <end position="323"/>
    </location>
</feature>
<feature type="compositionally biased region" description="Low complexity" evidence="1">
    <location>
        <begin position="184"/>
        <end position="197"/>
    </location>
</feature>
<dbReference type="HOGENOM" id="CLU_821500_0_0_1"/>
<dbReference type="InParanoid" id="A0A067Q287"/>
<accession>A0A067Q287</accession>
<sequence length="338" mass="36082">MTMSDSHGSTAPPQLNEPAYNPPHPQSPRCHSFQADSVGASRASVVTTSSAVTHESIQGDAATYHLREIGTHTKAFIGKASRGFASLLLGILGRVVNTVDNSDNDREIDPSQGVAEHHTVNDDDLPLDSPRSSVTAISWPDVEHDTTRLFSVNSSTNVAYIGGNSQSLCYCATCRRSFNRTCSIQSGSSRSSDGTRSQQDHSVNATVTWNPSVGTNDRPCMPTAPSRVNDFLSIPLAGNPPAILLRIVNVSDQATPSYNSPPANTPSDSRWASSLTPRNSVVPPGAGVVPRPTGQHYSVRQPTSAPSRITIGTSYRHPPTIEHSRLTGTPASLLHQFI</sequence>
<organism evidence="2 3">
    <name type="scientific">Jaapia argillacea MUCL 33604</name>
    <dbReference type="NCBI Taxonomy" id="933084"/>
    <lineage>
        <taxon>Eukaryota</taxon>
        <taxon>Fungi</taxon>
        <taxon>Dikarya</taxon>
        <taxon>Basidiomycota</taxon>
        <taxon>Agaricomycotina</taxon>
        <taxon>Agaricomycetes</taxon>
        <taxon>Agaricomycetidae</taxon>
        <taxon>Jaapiales</taxon>
        <taxon>Jaapiaceae</taxon>
        <taxon>Jaapia</taxon>
    </lineage>
</organism>
<feature type="region of interest" description="Disordered" evidence="1">
    <location>
        <begin position="1"/>
        <end position="36"/>
    </location>
</feature>
<gene>
    <name evidence="2" type="ORF">JAAARDRAFT_205249</name>
</gene>
<evidence type="ECO:0000313" key="2">
    <source>
        <dbReference type="EMBL" id="KDQ60265.1"/>
    </source>
</evidence>
<reference evidence="3" key="1">
    <citation type="journal article" date="2014" name="Proc. Natl. Acad. Sci. U.S.A.">
        <title>Extensive sampling of basidiomycete genomes demonstrates inadequacy of the white-rot/brown-rot paradigm for wood decay fungi.</title>
        <authorList>
            <person name="Riley R."/>
            <person name="Salamov A.A."/>
            <person name="Brown D.W."/>
            <person name="Nagy L.G."/>
            <person name="Floudas D."/>
            <person name="Held B.W."/>
            <person name="Levasseur A."/>
            <person name="Lombard V."/>
            <person name="Morin E."/>
            <person name="Otillar R."/>
            <person name="Lindquist E.A."/>
            <person name="Sun H."/>
            <person name="LaButti K.M."/>
            <person name="Schmutz J."/>
            <person name="Jabbour D."/>
            <person name="Luo H."/>
            <person name="Baker S.E."/>
            <person name="Pisabarro A.G."/>
            <person name="Walton J.D."/>
            <person name="Blanchette R.A."/>
            <person name="Henrissat B."/>
            <person name="Martin F."/>
            <person name="Cullen D."/>
            <person name="Hibbett D.S."/>
            <person name="Grigoriev I.V."/>
        </authorList>
    </citation>
    <scope>NUCLEOTIDE SEQUENCE [LARGE SCALE GENOMIC DNA]</scope>
    <source>
        <strain evidence="3">MUCL 33604</strain>
    </source>
</reference>